<evidence type="ECO:0000259" key="3">
    <source>
        <dbReference type="PROSITE" id="PS51525"/>
    </source>
</evidence>
<dbReference type="PROSITE" id="PS51525">
    <property type="entry name" value="NET"/>
    <property type="match status" value="1"/>
</dbReference>
<dbReference type="InterPro" id="IPR038336">
    <property type="entry name" value="NET_sf"/>
</dbReference>
<reference evidence="4 5" key="1">
    <citation type="submission" date="2024-03" db="EMBL/GenBank/DDBJ databases">
        <authorList>
            <person name="Gkanogiannis A."/>
            <person name="Becerra Lopez-Lavalle L."/>
        </authorList>
    </citation>
    <scope>NUCLEOTIDE SEQUENCE [LARGE SCALE GENOMIC DNA]</scope>
</reference>
<name>A0ABP0YBI7_9ROSI</name>
<dbReference type="PANTHER" id="PTHR45926">
    <property type="entry name" value="OSJNBA0053K19.4 PROTEIN"/>
    <property type="match status" value="1"/>
</dbReference>
<gene>
    <name evidence="4" type="ORF">CITCOLO1_LOCUS9782</name>
</gene>
<organism evidence="4 5">
    <name type="scientific">Citrullus colocynthis</name>
    <name type="common">colocynth</name>
    <dbReference type="NCBI Taxonomy" id="252529"/>
    <lineage>
        <taxon>Eukaryota</taxon>
        <taxon>Viridiplantae</taxon>
        <taxon>Streptophyta</taxon>
        <taxon>Embryophyta</taxon>
        <taxon>Tracheophyta</taxon>
        <taxon>Spermatophyta</taxon>
        <taxon>Magnoliopsida</taxon>
        <taxon>eudicotyledons</taxon>
        <taxon>Gunneridae</taxon>
        <taxon>Pentapetalae</taxon>
        <taxon>rosids</taxon>
        <taxon>fabids</taxon>
        <taxon>Cucurbitales</taxon>
        <taxon>Cucurbitaceae</taxon>
        <taxon>Benincaseae</taxon>
        <taxon>Citrullus</taxon>
    </lineage>
</organism>
<accession>A0ABP0YBI7</accession>
<evidence type="ECO:0000256" key="1">
    <source>
        <dbReference type="ARBA" id="ARBA00023015"/>
    </source>
</evidence>
<dbReference type="EMBL" id="OZ021737">
    <property type="protein sequence ID" value="CAK9317833.1"/>
    <property type="molecule type" value="Genomic_DNA"/>
</dbReference>
<keyword evidence="5" id="KW-1185">Reference proteome</keyword>
<keyword evidence="1" id="KW-0805">Transcription regulation</keyword>
<dbReference type="Gene3D" id="1.20.1270.220">
    <property type="match status" value="1"/>
</dbReference>
<evidence type="ECO:0000313" key="5">
    <source>
        <dbReference type="Proteomes" id="UP001642487"/>
    </source>
</evidence>
<sequence length="272" mass="30694">MSKHLSDTADQDKLGPDTFSYFKQEVIDLLSQEDNLPSPPHNSRISGVSSPFGDCLGPKLSHFKKEKLKTLLRQSVAILSKEVNEMFPPALSTQSLKSYLRSKKKLENVEKIAMNDVEQAPCKKLKSLSFSTSPSAHEDCVNLGSSIVIDDELQFFLENNSEQIENIVTELSNDLSGTLGHMEQQLEEVLDSVLSNCRPLTFKEKEQLQKLVEELPSENLGRVAEIVIQHRTDETDLVDEIHIDLDKENNTTLWRLYYYVEAVEKAKKLASG</sequence>
<proteinExistence type="predicted"/>
<dbReference type="Pfam" id="PF17035">
    <property type="entry name" value="BET"/>
    <property type="match status" value="1"/>
</dbReference>
<dbReference type="Proteomes" id="UP001642487">
    <property type="component" value="Chromosome 3"/>
</dbReference>
<protein>
    <recommendedName>
        <fullName evidence="3">NET domain-containing protein</fullName>
    </recommendedName>
</protein>
<evidence type="ECO:0000256" key="2">
    <source>
        <dbReference type="ARBA" id="ARBA00023163"/>
    </source>
</evidence>
<dbReference type="InterPro" id="IPR027353">
    <property type="entry name" value="NET_dom"/>
</dbReference>
<keyword evidence="2" id="KW-0804">Transcription</keyword>
<evidence type="ECO:0000313" key="4">
    <source>
        <dbReference type="EMBL" id="CAK9317833.1"/>
    </source>
</evidence>
<feature type="domain" description="NET" evidence="3">
    <location>
        <begin position="190"/>
        <end position="271"/>
    </location>
</feature>